<evidence type="ECO:0000256" key="3">
    <source>
        <dbReference type="PROSITE-ProRule" id="PRU00169"/>
    </source>
</evidence>
<keyword evidence="2" id="KW-0902">Two-component regulatory system</keyword>
<evidence type="ECO:0000313" key="6">
    <source>
        <dbReference type="Proteomes" id="UP000606600"/>
    </source>
</evidence>
<keyword evidence="6" id="KW-1185">Reference proteome</keyword>
<feature type="domain" description="Response regulatory" evidence="4">
    <location>
        <begin position="117"/>
        <end position="232"/>
    </location>
</feature>
<evidence type="ECO:0000259" key="4">
    <source>
        <dbReference type="PROSITE" id="PS50110"/>
    </source>
</evidence>
<dbReference type="Proteomes" id="UP000606600">
    <property type="component" value="Unassembled WGS sequence"/>
</dbReference>
<reference evidence="5 6" key="1">
    <citation type="submission" date="2020-09" db="EMBL/GenBank/DDBJ databases">
        <title>Novel species of Mucilaginibacter isolated from a glacier on the Tibetan Plateau.</title>
        <authorList>
            <person name="Liu Q."/>
            <person name="Xin Y.-H."/>
        </authorList>
    </citation>
    <scope>NUCLEOTIDE SEQUENCE [LARGE SCALE GENOMIC DNA]</scope>
    <source>
        <strain evidence="5 6">ZT4R22</strain>
    </source>
</reference>
<dbReference type="PANTHER" id="PTHR45339">
    <property type="entry name" value="HYBRID SIGNAL TRANSDUCTION HISTIDINE KINASE J"/>
    <property type="match status" value="1"/>
</dbReference>
<name>A0ABR7X1I5_9SPHI</name>
<dbReference type="PROSITE" id="PS50110">
    <property type="entry name" value="RESPONSE_REGULATORY"/>
    <property type="match status" value="2"/>
</dbReference>
<dbReference type="Pfam" id="PF00072">
    <property type="entry name" value="Response_reg"/>
    <property type="match status" value="2"/>
</dbReference>
<feature type="domain" description="Response regulatory" evidence="4">
    <location>
        <begin position="1"/>
        <end position="88"/>
    </location>
</feature>
<feature type="modified residue" description="4-aspartylphosphate" evidence="3">
    <location>
        <position position="25"/>
    </location>
</feature>
<evidence type="ECO:0000256" key="1">
    <source>
        <dbReference type="ARBA" id="ARBA00022553"/>
    </source>
</evidence>
<evidence type="ECO:0000256" key="2">
    <source>
        <dbReference type="ARBA" id="ARBA00023012"/>
    </source>
</evidence>
<accession>A0ABR7X1I5</accession>
<sequence>MLASSATNALKQLSSGTKFDLIITDMNMPEVDGIGLAKSIRKKDADIPLILLSSTGNEQLKHEMHLFNTVLTKPTKHHLLYKHIADQLKDIEVAPQPNQPTIINQFSKDMAERYPMDILIAEDNFVNQKVILHILKKMGYNPDVSSNGHEVLDAVAKRNYHLILMDIQMPEMDGLEATRFIREHLKIQPVIVALTANAMTEDREICLNAGMNDYLSKPMKLNEVISVLEKWGTAAKQPSN</sequence>
<dbReference type="RefSeq" id="WP_191192031.1">
    <property type="nucleotide sequence ID" value="NZ_JACWMY010000020.1"/>
</dbReference>
<gene>
    <name evidence="5" type="ORF">IDJ77_26540</name>
</gene>
<dbReference type="Gene3D" id="3.40.50.2300">
    <property type="match status" value="2"/>
</dbReference>
<organism evidence="5 6">
    <name type="scientific">Mucilaginibacter pankratovii</name>
    <dbReference type="NCBI Taxonomy" id="2772110"/>
    <lineage>
        <taxon>Bacteria</taxon>
        <taxon>Pseudomonadati</taxon>
        <taxon>Bacteroidota</taxon>
        <taxon>Sphingobacteriia</taxon>
        <taxon>Sphingobacteriales</taxon>
        <taxon>Sphingobacteriaceae</taxon>
        <taxon>Mucilaginibacter</taxon>
    </lineage>
</organism>
<dbReference type="CDD" id="cd00156">
    <property type="entry name" value="REC"/>
    <property type="match status" value="1"/>
</dbReference>
<dbReference type="InterPro" id="IPR001789">
    <property type="entry name" value="Sig_transdc_resp-reg_receiver"/>
</dbReference>
<protein>
    <submittedName>
        <fullName evidence="5">Response regulator</fullName>
    </submittedName>
</protein>
<comment type="caution">
    <text evidence="5">The sequence shown here is derived from an EMBL/GenBank/DDBJ whole genome shotgun (WGS) entry which is preliminary data.</text>
</comment>
<keyword evidence="1 3" id="KW-0597">Phosphoprotein</keyword>
<dbReference type="SMART" id="SM00448">
    <property type="entry name" value="REC"/>
    <property type="match status" value="1"/>
</dbReference>
<dbReference type="CDD" id="cd17546">
    <property type="entry name" value="REC_hyHK_CKI1_RcsC-like"/>
    <property type="match status" value="1"/>
</dbReference>
<dbReference type="InterPro" id="IPR011006">
    <property type="entry name" value="CheY-like_superfamily"/>
</dbReference>
<evidence type="ECO:0000313" key="5">
    <source>
        <dbReference type="EMBL" id="MBD1367397.1"/>
    </source>
</evidence>
<dbReference type="EMBL" id="JACWMY010000020">
    <property type="protein sequence ID" value="MBD1367397.1"/>
    <property type="molecule type" value="Genomic_DNA"/>
</dbReference>
<dbReference type="SUPFAM" id="SSF52172">
    <property type="entry name" value="CheY-like"/>
    <property type="match status" value="2"/>
</dbReference>
<feature type="modified residue" description="4-aspartylphosphate" evidence="3">
    <location>
        <position position="166"/>
    </location>
</feature>
<dbReference type="PANTHER" id="PTHR45339:SF1">
    <property type="entry name" value="HYBRID SIGNAL TRANSDUCTION HISTIDINE KINASE J"/>
    <property type="match status" value="1"/>
</dbReference>
<proteinExistence type="predicted"/>